<evidence type="ECO:0000313" key="2">
    <source>
        <dbReference type="EMBL" id="RKF60097.1"/>
    </source>
</evidence>
<dbReference type="Proteomes" id="UP000286134">
    <property type="component" value="Unassembled WGS sequence"/>
</dbReference>
<dbReference type="AlphaFoldDB" id="A0A420HRR5"/>
<keyword evidence="2" id="KW-0378">Hydrolase</keyword>
<keyword evidence="3" id="KW-1185">Reference proteome</keyword>
<feature type="region of interest" description="Disordered" evidence="1">
    <location>
        <begin position="238"/>
        <end position="278"/>
    </location>
</feature>
<sequence>MASSSLPDPTLRFLIPSLEDALNIQCRVYHPEIDHHESISQSSCLSQKAVIVAHPYTALGGSMDDKIVSQIASICLKEGYIVGTFNFRGAGESEGSTSWQSKSEQNDYMSFIGFIVCYLYYLRVLQLPPHIQLDSDAEDDFQIDSQDSQETDSLGENRYDAIMSSPTRLLLAGYSYGALITMSLPATIESILAPFHVPSLDSIHGKIRLQAKNLAKWRKFSYVSPKYLNKIHRSAKSTSFDMKRPEKISNDIRSSDRQRKSSPDSLRSNRSPVFPDRYRSQDSVHNLSVNELPKSKKILPENQEYWNINVAYLLVSPLQGIVCDLLTLWSFKSWRQRNTLSDKDIKLKLNQTLAIYGEDDVYVSSKSIRNWAEKLAMPENGQEMSQFKFVEIAGAGHFWDNDQSATCLWAEIKDFVKIL</sequence>
<dbReference type="SUPFAM" id="SSF53474">
    <property type="entry name" value="alpha/beta-Hydrolases"/>
    <property type="match status" value="1"/>
</dbReference>
<proteinExistence type="predicted"/>
<dbReference type="PANTHER" id="PTHR42103:SF2">
    <property type="entry name" value="AB HYDROLASE-1 DOMAIN-CONTAINING PROTEIN"/>
    <property type="match status" value="1"/>
</dbReference>
<dbReference type="OrthoDB" id="10260961at2759"/>
<gene>
    <name evidence="2" type="ORF">OnM2_054007</name>
</gene>
<feature type="compositionally biased region" description="Basic and acidic residues" evidence="1">
    <location>
        <begin position="241"/>
        <end position="262"/>
    </location>
</feature>
<comment type="caution">
    <text evidence="2">The sequence shown here is derived from an EMBL/GenBank/DDBJ whole genome shotgun (WGS) entry which is preliminary data.</text>
</comment>
<evidence type="ECO:0000256" key="1">
    <source>
        <dbReference type="SAM" id="MobiDB-lite"/>
    </source>
</evidence>
<name>A0A420HRR5_9PEZI</name>
<organism evidence="2 3">
    <name type="scientific">Erysiphe neolycopersici</name>
    <dbReference type="NCBI Taxonomy" id="212602"/>
    <lineage>
        <taxon>Eukaryota</taxon>
        <taxon>Fungi</taxon>
        <taxon>Dikarya</taxon>
        <taxon>Ascomycota</taxon>
        <taxon>Pezizomycotina</taxon>
        <taxon>Leotiomycetes</taxon>
        <taxon>Erysiphales</taxon>
        <taxon>Erysiphaceae</taxon>
        <taxon>Erysiphe</taxon>
    </lineage>
</organism>
<dbReference type="PANTHER" id="PTHR42103">
    <property type="entry name" value="ALPHA/BETA-HYDROLASES SUPERFAMILY PROTEIN"/>
    <property type="match status" value="1"/>
</dbReference>
<dbReference type="InterPro" id="IPR029058">
    <property type="entry name" value="AB_hydrolase_fold"/>
</dbReference>
<dbReference type="EMBL" id="MCFK01005435">
    <property type="protein sequence ID" value="RKF60097.1"/>
    <property type="molecule type" value="Genomic_DNA"/>
</dbReference>
<accession>A0A420HRR5</accession>
<dbReference type="Gene3D" id="3.40.50.1820">
    <property type="entry name" value="alpha/beta hydrolase"/>
    <property type="match status" value="1"/>
</dbReference>
<dbReference type="GO" id="GO:0016787">
    <property type="term" value="F:hydrolase activity"/>
    <property type="evidence" value="ECO:0007669"/>
    <property type="project" value="UniProtKB-KW"/>
</dbReference>
<protein>
    <submittedName>
        <fullName evidence="2">Putative alpha beta-hydrolase</fullName>
    </submittedName>
</protein>
<evidence type="ECO:0000313" key="3">
    <source>
        <dbReference type="Proteomes" id="UP000286134"/>
    </source>
</evidence>
<reference evidence="2 3" key="1">
    <citation type="journal article" date="2018" name="BMC Genomics">
        <title>Comparative genome analyses reveal sequence features reflecting distinct modes of host-adaptation between dicot and monocot powdery mildew.</title>
        <authorList>
            <person name="Wu Y."/>
            <person name="Ma X."/>
            <person name="Pan Z."/>
            <person name="Kale S.D."/>
            <person name="Song Y."/>
            <person name="King H."/>
            <person name="Zhang Q."/>
            <person name="Presley C."/>
            <person name="Deng X."/>
            <person name="Wei C.I."/>
            <person name="Xiao S."/>
        </authorList>
    </citation>
    <scope>NUCLEOTIDE SEQUENCE [LARGE SCALE GENOMIC DNA]</scope>
    <source>
        <strain evidence="2">UMSG2</strain>
    </source>
</reference>
<dbReference type="STRING" id="212602.A0A420HRR5"/>